<keyword evidence="1" id="KW-0378">Hydrolase</keyword>
<dbReference type="PANTHER" id="PTHR35561:SF1">
    <property type="entry name" value="RNA 2',3'-CYCLIC PHOSPHODIESTERASE"/>
    <property type="match status" value="1"/>
</dbReference>
<comment type="caution">
    <text evidence="2">The sequence shown here is derived from an EMBL/GenBank/DDBJ whole genome shotgun (WGS) entry which is preliminary data.</text>
</comment>
<organism evidence="2 3">
    <name type="scientific">Stenotrophomonas mori</name>
    <dbReference type="NCBI Taxonomy" id="2871096"/>
    <lineage>
        <taxon>Bacteria</taxon>
        <taxon>Pseudomonadati</taxon>
        <taxon>Pseudomonadota</taxon>
        <taxon>Gammaproteobacteria</taxon>
        <taxon>Lysobacterales</taxon>
        <taxon>Lysobacteraceae</taxon>
        <taxon>Stenotrophomonas</taxon>
    </lineage>
</organism>
<dbReference type="NCBIfam" id="TIGR02258">
    <property type="entry name" value="2_5_ligase"/>
    <property type="match status" value="1"/>
</dbReference>
<sequence length="195" mass="21558">MTKFTPSAEAQLSLGFGGDIPTERLFFAVMPDPATAWRIAELAEGLRGDHGLGGRPLAQERLHVTLHHLGDYAGLPPSLLAKARQAAARVRQPAFEVCFDEVGSFAGNRQHPFVLRSAHGADLLQGLHQALARGLQGLGLRPEPAFTPHLTLLYDSRRLPPQPVQPMRWLVREFVLIRSYLGQTRYQLEGRFPLG</sequence>
<dbReference type="Pfam" id="PF13563">
    <property type="entry name" value="2_5_RNA_ligase2"/>
    <property type="match status" value="1"/>
</dbReference>
<dbReference type="SUPFAM" id="SSF55144">
    <property type="entry name" value="LigT-like"/>
    <property type="match status" value="1"/>
</dbReference>
<dbReference type="InterPro" id="IPR009097">
    <property type="entry name" value="Cyclic_Pdiesterase"/>
</dbReference>
<evidence type="ECO:0000256" key="1">
    <source>
        <dbReference type="ARBA" id="ARBA00022801"/>
    </source>
</evidence>
<proteinExistence type="predicted"/>
<dbReference type="Proteomes" id="UP001431235">
    <property type="component" value="Unassembled WGS sequence"/>
</dbReference>
<accession>A0ABT0SD89</accession>
<evidence type="ECO:0000313" key="2">
    <source>
        <dbReference type="EMBL" id="MCL7713288.1"/>
    </source>
</evidence>
<dbReference type="InterPro" id="IPR004175">
    <property type="entry name" value="RNA_CPDase"/>
</dbReference>
<name>A0ABT0SD89_9GAMM</name>
<dbReference type="PANTHER" id="PTHR35561">
    <property type="entry name" value="RNA 2',3'-CYCLIC PHOSPHODIESTERASE"/>
    <property type="match status" value="1"/>
</dbReference>
<reference evidence="2 3" key="1">
    <citation type="submission" date="2021-08" db="EMBL/GenBank/DDBJ databases">
        <title>Novel members of of the genus Stenotrophomonas from differernt environment.</title>
        <authorList>
            <person name="Deng Y."/>
        </authorList>
    </citation>
    <scope>NUCLEOTIDE SEQUENCE [LARGE SCALE GENOMIC DNA]</scope>
    <source>
        <strain evidence="2 3">CPCC 101365</strain>
    </source>
</reference>
<dbReference type="EMBL" id="JAIKTS010000001">
    <property type="protein sequence ID" value="MCL7713288.1"/>
    <property type="molecule type" value="Genomic_DNA"/>
</dbReference>
<protein>
    <submittedName>
        <fullName evidence="2">RNA 2',3'-cyclic phosphodiesterase</fullName>
    </submittedName>
</protein>
<dbReference type="RefSeq" id="WP_250061210.1">
    <property type="nucleotide sequence ID" value="NZ_JAIKTS010000001.1"/>
</dbReference>
<keyword evidence="3" id="KW-1185">Reference proteome</keyword>
<gene>
    <name evidence="2" type="primary">thpR</name>
    <name evidence="2" type="ORF">K5L01_01260</name>
</gene>
<evidence type="ECO:0000313" key="3">
    <source>
        <dbReference type="Proteomes" id="UP001431235"/>
    </source>
</evidence>
<dbReference type="Gene3D" id="3.90.1140.10">
    <property type="entry name" value="Cyclic phosphodiesterase"/>
    <property type="match status" value="1"/>
</dbReference>